<protein>
    <submittedName>
        <fullName evidence="1">Uncharacterized protein</fullName>
    </submittedName>
</protein>
<sequence>MNISQCSPMQINNINKKYITEPKITFAYQLNLTKSSAKPINPLNEKIILEHVESSWRQECPVGERRIVDTDWVRLTFKKIPTEGTFNLLQDPNDGAEPFYIFERVPYTQLSGQTPQAELMPSINIDDE</sequence>
<dbReference type="RefSeq" id="WP_305472308.1">
    <property type="nucleotide sequence ID" value="NZ_JAUYVT010000011.1"/>
</dbReference>
<dbReference type="EMBL" id="JAUYVT010000011">
    <property type="protein sequence ID" value="MDP2565491.1"/>
    <property type="molecule type" value="Genomic_DNA"/>
</dbReference>
<organism evidence="1 2">
    <name type="scientific">Pseudoalteromonas marina</name>
    <dbReference type="NCBI Taxonomy" id="267375"/>
    <lineage>
        <taxon>Bacteria</taxon>
        <taxon>Pseudomonadati</taxon>
        <taxon>Pseudomonadota</taxon>
        <taxon>Gammaproteobacteria</taxon>
        <taxon>Alteromonadales</taxon>
        <taxon>Pseudoalteromonadaceae</taxon>
        <taxon>Pseudoalteromonas</taxon>
    </lineage>
</organism>
<evidence type="ECO:0000313" key="2">
    <source>
        <dbReference type="Proteomes" id="UP001177212"/>
    </source>
</evidence>
<dbReference type="Proteomes" id="UP001177212">
    <property type="component" value="Unassembled WGS sequence"/>
</dbReference>
<gene>
    <name evidence="1" type="ORF">Q8W34_12675</name>
</gene>
<proteinExistence type="predicted"/>
<name>A0ABT9FG81_9GAMM</name>
<accession>A0ABT9FG81</accession>
<reference evidence="1" key="1">
    <citation type="submission" date="2023-07" db="EMBL/GenBank/DDBJ databases">
        <title>Genome content predicts the carbon catabolic preferences of heterotrophic bacteria.</title>
        <authorList>
            <person name="Gralka M."/>
        </authorList>
    </citation>
    <scope>NUCLEOTIDE SEQUENCE</scope>
    <source>
        <strain evidence="1">4G09</strain>
    </source>
</reference>
<comment type="caution">
    <text evidence="1">The sequence shown here is derived from an EMBL/GenBank/DDBJ whole genome shotgun (WGS) entry which is preliminary data.</text>
</comment>
<keyword evidence="2" id="KW-1185">Reference proteome</keyword>
<evidence type="ECO:0000313" key="1">
    <source>
        <dbReference type="EMBL" id="MDP2565491.1"/>
    </source>
</evidence>